<accession>A0ABQ2DCM8</accession>
<evidence type="ECO:0008006" key="4">
    <source>
        <dbReference type="Google" id="ProtNLM"/>
    </source>
</evidence>
<keyword evidence="1" id="KW-0472">Membrane</keyword>
<feature type="transmembrane region" description="Helical" evidence="1">
    <location>
        <begin position="46"/>
        <end position="66"/>
    </location>
</feature>
<proteinExistence type="predicted"/>
<dbReference type="EMBL" id="BMKX01000002">
    <property type="protein sequence ID" value="GGJ53733.1"/>
    <property type="molecule type" value="Genomic_DNA"/>
</dbReference>
<protein>
    <recommendedName>
        <fullName evidence="4">Secreted protein</fullName>
    </recommendedName>
</protein>
<evidence type="ECO:0000313" key="3">
    <source>
        <dbReference type="Proteomes" id="UP000606115"/>
    </source>
</evidence>
<keyword evidence="3" id="KW-1185">Reference proteome</keyword>
<evidence type="ECO:0000256" key="1">
    <source>
        <dbReference type="SAM" id="Phobius"/>
    </source>
</evidence>
<name>A0ABQ2DCM8_9MICC</name>
<keyword evidence="1" id="KW-0812">Transmembrane</keyword>
<comment type="caution">
    <text evidence="2">The sequence shown here is derived from an EMBL/GenBank/DDBJ whole genome shotgun (WGS) entry which is preliminary data.</text>
</comment>
<dbReference type="GeneID" id="303303427"/>
<keyword evidence="1" id="KW-1133">Transmembrane helix</keyword>
<organism evidence="2 3">
    <name type="scientific">Glutamicibacter ardleyensis</name>
    <dbReference type="NCBI Taxonomy" id="225894"/>
    <lineage>
        <taxon>Bacteria</taxon>
        <taxon>Bacillati</taxon>
        <taxon>Actinomycetota</taxon>
        <taxon>Actinomycetes</taxon>
        <taxon>Micrococcales</taxon>
        <taxon>Micrococcaceae</taxon>
        <taxon>Glutamicibacter</taxon>
    </lineage>
</organism>
<feature type="transmembrane region" description="Helical" evidence="1">
    <location>
        <begin position="21"/>
        <end position="40"/>
    </location>
</feature>
<sequence length="69" mass="7051">MSQPVENVKMSGKTQANTSSSIFMYLGCTVMVLGLASLILGGGITGGLVLLSGAVLYVGTTITEAIRTK</sequence>
<dbReference type="Proteomes" id="UP000606115">
    <property type="component" value="Unassembled WGS sequence"/>
</dbReference>
<reference evidence="3" key="1">
    <citation type="journal article" date="2019" name="Int. J. Syst. Evol. Microbiol.">
        <title>The Global Catalogue of Microorganisms (GCM) 10K type strain sequencing project: providing services to taxonomists for standard genome sequencing and annotation.</title>
        <authorList>
            <consortium name="The Broad Institute Genomics Platform"/>
            <consortium name="The Broad Institute Genome Sequencing Center for Infectious Disease"/>
            <person name="Wu L."/>
            <person name="Ma J."/>
        </authorList>
    </citation>
    <scope>NUCLEOTIDE SEQUENCE [LARGE SCALE GENOMIC DNA]</scope>
    <source>
        <strain evidence="3">CGMCC 1.3685</strain>
    </source>
</reference>
<evidence type="ECO:0000313" key="2">
    <source>
        <dbReference type="EMBL" id="GGJ53733.1"/>
    </source>
</evidence>
<dbReference type="RefSeq" id="WP_096257421.1">
    <property type="nucleotide sequence ID" value="NZ_BMKX01000002.1"/>
</dbReference>
<gene>
    <name evidence="2" type="ORF">GCM10007173_10320</name>
</gene>